<dbReference type="Pfam" id="PF26345">
    <property type="entry name" value="ScoMcrA_N"/>
    <property type="match status" value="1"/>
</dbReference>
<protein>
    <recommendedName>
        <fullName evidence="1">ScoMcrA-like N-terminal head domain-containing protein</fullName>
    </recommendedName>
</protein>
<dbReference type="EMBL" id="CP163302">
    <property type="protein sequence ID" value="XDP46488.1"/>
    <property type="molecule type" value="Genomic_DNA"/>
</dbReference>
<dbReference type="RefSeq" id="WP_369046803.1">
    <property type="nucleotide sequence ID" value="NZ_CP163302.1"/>
</dbReference>
<dbReference type="AlphaFoldDB" id="A0AB39L7U6"/>
<reference evidence="2" key="1">
    <citation type="submission" date="2024-07" db="EMBL/GenBank/DDBJ databases">
        <authorList>
            <person name="fu j."/>
        </authorList>
    </citation>
    <scope>NUCLEOTIDE SEQUENCE</scope>
    <source>
        <strain evidence="2">P10A9</strain>
    </source>
</reference>
<name>A0AB39L7U6_9MICC</name>
<accession>A0AB39L7U6</accession>
<evidence type="ECO:0000259" key="1">
    <source>
        <dbReference type="Pfam" id="PF26345"/>
    </source>
</evidence>
<dbReference type="InterPro" id="IPR058807">
    <property type="entry name" value="ScoMcrA_N"/>
</dbReference>
<proteinExistence type="predicted"/>
<sequence>MSTFFGKYKESELRSAMTQAVAEAAVHGRAGLRRKYGLGPATKLVAIAAGHHLDGNALVAAAAAHLDPPMVLTSSDFSGGVATTGILDACDIPWADADDLLNVPGLHISANPPLSDPGRPKYWWVNQNENYTTTSSHRDHYGLRMFALTGTLDTPTGRHCTTWSPETLCSITPRRSSKL</sequence>
<evidence type="ECO:0000313" key="2">
    <source>
        <dbReference type="EMBL" id="XDP46488.1"/>
    </source>
</evidence>
<gene>
    <name evidence="2" type="ORF">AB5L97_05625</name>
</gene>
<feature type="domain" description="ScoMcrA-like N-terminal head" evidence="1">
    <location>
        <begin position="14"/>
        <end position="84"/>
    </location>
</feature>
<dbReference type="KEGG" id="spue:AB5L97_05625"/>
<organism evidence="2">
    <name type="scientific">Sinomonas puerhi</name>
    <dbReference type="NCBI Taxonomy" id="3238584"/>
    <lineage>
        <taxon>Bacteria</taxon>
        <taxon>Bacillati</taxon>
        <taxon>Actinomycetota</taxon>
        <taxon>Actinomycetes</taxon>
        <taxon>Micrococcales</taxon>
        <taxon>Micrococcaceae</taxon>
        <taxon>Sinomonas</taxon>
    </lineage>
</organism>